<keyword evidence="4" id="KW-1185">Reference proteome</keyword>
<name>A0ABR6EIH9_9ACTN</name>
<dbReference type="EMBL" id="WMLF01000240">
    <property type="protein sequence ID" value="MBB1245149.1"/>
    <property type="molecule type" value="Genomic_DNA"/>
</dbReference>
<dbReference type="Proteomes" id="UP000766698">
    <property type="component" value="Unassembled WGS sequence"/>
</dbReference>
<dbReference type="PANTHER" id="PTHR46696:SF1">
    <property type="entry name" value="CYTOCHROME P450 YJIB-RELATED"/>
    <property type="match status" value="1"/>
</dbReference>
<reference evidence="4" key="1">
    <citation type="journal article" date="2020" name="Syst. Appl. Microbiol.">
        <title>Streptomyces alkaliterrae sp. nov., isolated from an alkaline soil, and emended descriptions of Streptomyces alkaliphilus, Streptomyces calidiresistens and Streptomyces durbertensis.</title>
        <authorList>
            <person name="Swiecimska M."/>
            <person name="Golinska P."/>
            <person name="Nouioui I."/>
            <person name="Wypij M."/>
            <person name="Rai M."/>
            <person name="Sangal V."/>
            <person name="Goodfellow M."/>
        </authorList>
    </citation>
    <scope>NUCLEOTIDE SEQUENCE [LARGE SCALE GENOMIC DNA]</scope>
    <source>
        <strain evidence="4">DSM 104538</strain>
    </source>
</reference>
<evidence type="ECO:0000313" key="4">
    <source>
        <dbReference type="Proteomes" id="UP000766698"/>
    </source>
</evidence>
<dbReference type="InterPro" id="IPR036396">
    <property type="entry name" value="Cyt_P450_sf"/>
</dbReference>
<dbReference type="Gene3D" id="1.10.630.10">
    <property type="entry name" value="Cytochrome P450"/>
    <property type="match status" value="1"/>
</dbReference>
<dbReference type="SUPFAM" id="SSF48264">
    <property type="entry name" value="Cytochrome P450"/>
    <property type="match status" value="1"/>
</dbReference>
<feature type="region of interest" description="Disordered" evidence="2">
    <location>
        <begin position="396"/>
        <end position="437"/>
    </location>
</feature>
<feature type="compositionally biased region" description="Polar residues" evidence="2">
    <location>
        <begin position="406"/>
        <end position="418"/>
    </location>
</feature>
<dbReference type="InterPro" id="IPR002397">
    <property type="entry name" value="Cyt_P450_B"/>
</dbReference>
<protein>
    <submittedName>
        <fullName evidence="3">Cytochrome P450</fullName>
    </submittedName>
</protein>
<evidence type="ECO:0000313" key="3">
    <source>
        <dbReference type="EMBL" id="MBB1245149.1"/>
    </source>
</evidence>
<accession>A0ABR6EIH9</accession>
<dbReference type="PANTHER" id="PTHR46696">
    <property type="entry name" value="P450, PUTATIVE (EUROFUNG)-RELATED"/>
    <property type="match status" value="1"/>
</dbReference>
<dbReference type="CDD" id="cd20623">
    <property type="entry name" value="CYP_unk"/>
    <property type="match status" value="1"/>
</dbReference>
<comment type="caution">
    <text evidence="3">The sequence shown here is derived from an EMBL/GenBank/DDBJ whole genome shotgun (WGS) entry which is preliminary data.</text>
</comment>
<comment type="similarity">
    <text evidence="1">Belongs to the cytochrome P450 family.</text>
</comment>
<proteinExistence type="inferred from homology"/>
<gene>
    <name evidence="3" type="ORF">GL263_16450</name>
</gene>
<sequence length="437" mass="47787">MTYYTPQAVPLYGPDYAADPHAVYDRLRQYGPVAPVEISPGVTAYLVIGYRAALDLLRDTETWSKDSRAWQQTVPPDCPVLPMLGWRPNVLFNDGEVHARYRSVITDGFSLVEPHELRRRTIRAADELIREFAGAGEADLVSQYARPLPLVLFNALFGMPEHDSPRLVAALAGMMEARGPEEATAAGAEFERYVLELVALKQRQRGDDLASWFMEHPAGLEPEEVVHQIVLTMGAGHEPTSNLVSNALSRMLSNPDYYGSLTGGALTALDAVNDVLRHEPPMANYSAHFPRHNVRFHGTWIHANQLVLVSYAAANTAPDGLPPGVDRADGGAHLAWSAGPHSCPVKQPALLIATTAIERLTGHLCDLELTVPRERLSWRPGPFHRALAQLPARFSPISPDQAGVTPWSNASPSSSTPQDRTRSPRPPVSEPTARPSA</sequence>
<dbReference type="RefSeq" id="WP_182856477.1">
    <property type="nucleotide sequence ID" value="NZ_WMLF01000240.1"/>
</dbReference>
<organism evidence="3 4">
    <name type="scientific">Streptomyces durbertensis</name>
    <dbReference type="NCBI Taxonomy" id="2448886"/>
    <lineage>
        <taxon>Bacteria</taxon>
        <taxon>Bacillati</taxon>
        <taxon>Actinomycetota</taxon>
        <taxon>Actinomycetes</taxon>
        <taxon>Kitasatosporales</taxon>
        <taxon>Streptomycetaceae</taxon>
        <taxon>Streptomyces</taxon>
    </lineage>
</organism>
<dbReference type="PRINTS" id="PR00359">
    <property type="entry name" value="BP450"/>
</dbReference>
<evidence type="ECO:0000256" key="1">
    <source>
        <dbReference type="ARBA" id="ARBA00010617"/>
    </source>
</evidence>
<evidence type="ECO:0000256" key="2">
    <source>
        <dbReference type="SAM" id="MobiDB-lite"/>
    </source>
</evidence>